<keyword evidence="2" id="KW-0548">Nucleotidyltransferase</keyword>
<dbReference type="EMBL" id="QEWV01000005">
    <property type="protein sequence ID" value="PWD91621.1"/>
    <property type="molecule type" value="Genomic_DNA"/>
</dbReference>
<dbReference type="Proteomes" id="UP000245217">
    <property type="component" value="Unassembled WGS sequence"/>
</dbReference>
<dbReference type="PANTHER" id="PTHR11669:SF8">
    <property type="entry name" value="DNA POLYMERASE III SUBUNIT DELTA"/>
    <property type="match status" value="1"/>
</dbReference>
<dbReference type="GO" id="GO:0003887">
    <property type="term" value="F:DNA-directed DNA polymerase activity"/>
    <property type="evidence" value="ECO:0007669"/>
    <property type="project" value="UniProtKB-KW"/>
</dbReference>
<proteinExistence type="predicted"/>
<dbReference type="Proteomes" id="UP000245059">
    <property type="component" value="Unassembled WGS sequence"/>
</dbReference>
<comment type="catalytic activity">
    <reaction evidence="3">
        <text>DNA(n) + a 2'-deoxyribonucleoside 5'-triphosphate = DNA(n+1) + diphosphate</text>
        <dbReference type="Rhea" id="RHEA:22508"/>
        <dbReference type="Rhea" id="RHEA-COMP:17339"/>
        <dbReference type="Rhea" id="RHEA-COMP:17340"/>
        <dbReference type="ChEBI" id="CHEBI:33019"/>
        <dbReference type="ChEBI" id="CHEBI:61560"/>
        <dbReference type="ChEBI" id="CHEBI:173112"/>
        <dbReference type="EC" id="2.7.7.7"/>
    </reaction>
</comment>
<dbReference type="AlphaFoldDB" id="A0A2U2AQ35"/>
<dbReference type="RefSeq" id="WP_109201754.1">
    <property type="nucleotide sequence ID" value="NZ_QEWS01000005.1"/>
</dbReference>
<keyword evidence="7" id="KW-1185">Reference proteome</keyword>
<dbReference type="PANTHER" id="PTHR11669">
    <property type="entry name" value="REPLICATION FACTOR C / DNA POLYMERASE III GAMMA-TAU SUBUNIT"/>
    <property type="match status" value="1"/>
</dbReference>
<evidence type="ECO:0000313" key="5">
    <source>
        <dbReference type="EMBL" id="PWD91621.1"/>
    </source>
</evidence>
<dbReference type="Gene3D" id="3.40.50.300">
    <property type="entry name" value="P-loop containing nucleotide triphosphate hydrolases"/>
    <property type="match status" value="1"/>
</dbReference>
<dbReference type="Pfam" id="PF13177">
    <property type="entry name" value="DNA_pol3_delta2"/>
    <property type="match status" value="1"/>
</dbReference>
<gene>
    <name evidence="4" type="ORF">DC077_06760</name>
    <name evidence="5" type="ORF">DC078_06380</name>
</gene>
<sequence length="334" mass="38498">MMRDKQQEAGQEKIERPILFREIPWLQAGYADLMNRLESPYPPHALLLYGKAGVGKRYLIDALVARLLCQQPQQNHACGVCQSCRWLHSDFHPDLYIIAGESEIKVDDIRKIHHFAQLTAETGRKIVVIKQADRMNLNAANSLLKVLEEPPLDLLFLLESSEPEKLPITVRSRSQFYFVASPSEPDALRYLQTQIEGEYRLNEEQLRLLLAITFDAPFLALSYLKKGDVEKLPALQASIERLLLGETLPSREMTLLLEVEGLTFAFLFFLLRSSFDPTIGERFPTLAALFLYLSRLSPQLRLQQYEALVEMSRLREEQTRTDWALEAWFLSFFP</sequence>
<evidence type="ECO:0000256" key="1">
    <source>
        <dbReference type="ARBA" id="ARBA00012417"/>
    </source>
</evidence>
<accession>A0A2U2AQ35</accession>
<dbReference type="EC" id="2.7.7.7" evidence="1"/>
<evidence type="ECO:0000313" key="4">
    <source>
        <dbReference type="EMBL" id="PWD85732.1"/>
    </source>
</evidence>
<keyword evidence="2" id="KW-0239">DNA-directed DNA polymerase</keyword>
<reference evidence="4" key="1">
    <citation type="journal article" date="2018" name="Genome Announc.">
        <title>Ignatzschineria cameli sp. nov., isolated from necrotic foot tissue of dromedaries (Camelus dromedarius) and associated maggots (Wohlfahrtia species) in Dubai.</title>
        <authorList>
            <person name="Tsang C.C."/>
            <person name="Tang J.Y."/>
            <person name="Fong J.Y."/>
            <person name="Kinne J."/>
            <person name="Lee H.H."/>
            <person name="Joseph M."/>
            <person name="Jose S."/>
            <person name="Schuster R.K."/>
            <person name="Tang Y."/>
            <person name="Sivakumar S."/>
            <person name="Chen J.H."/>
            <person name="Teng J.L."/>
            <person name="Lau S.K."/>
            <person name="Wernery U."/>
            <person name="Woo P.C."/>
        </authorList>
    </citation>
    <scope>NUCLEOTIDE SEQUENCE</scope>
    <source>
        <strain evidence="4">UAE-HKU57</strain>
        <strain evidence="5">UAE-HKU58</strain>
    </source>
</reference>
<evidence type="ECO:0000313" key="7">
    <source>
        <dbReference type="Proteomes" id="UP000245217"/>
    </source>
</evidence>
<dbReference type="InterPro" id="IPR050238">
    <property type="entry name" value="DNA_Rep/Repair_Clamp_Loader"/>
</dbReference>
<dbReference type="GO" id="GO:0006261">
    <property type="term" value="P:DNA-templated DNA replication"/>
    <property type="evidence" value="ECO:0007669"/>
    <property type="project" value="TreeGrafter"/>
</dbReference>
<evidence type="ECO:0000256" key="2">
    <source>
        <dbReference type="ARBA" id="ARBA00022932"/>
    </source>
</evidence>
<dbReference type="EMBL" id="QEWW01000004">
    <property type="protein sequence ID" value="PWD85732.1"/>
    <property type="molecule type" value="Genomic_DNA"/>
</dbReference>
<protein>
    <recommendedName>
        <fullName evidence="1">DNA-directed DNA polymerase</fullName>
        <ecNumber evidence="1">2.7.7.7</ecNumber>
    </recommendedName>
</protein>
<comment type="caution">
    <text evidence="4">The sequence shown here is derived from an EMBL/GenBank/DDBJ whole genome shotgun (WGS) entry which is preliminary data.</text>
</comment>
<organism evidence="4 6">
    <name type="scientific">Ignatzschineria cameli</name>
    <dbReference type="NCBI Taxonomy" id="2182793"/>
    <lineage>
        <taxon>Bacteria</taxon>
        <taxon>Pseudomonadati</taxon>
        <taxon>Pseudomonadota</taxon>
        <taxon>Gammaproteobacteria</taxon>
        <taxon>Cardiobacteriales</taxon>
        <taxon>Ignatzschineriaceae</taxon>
        <taxon>Ignatzschineria</taxon>
    </lineage>
</organism>
<name>A0A2U2AQ35_9GAMM</name>
<dbReference type="InterPro" id="IPR027417">
    <property type="entry name" value="P-loop_NTPase"/>
</dbReference>
<reference evidence="6 7" key="2">
    <citation type="submission" date="2018-05" db="EMBL/GenBank/DDBJ databases">
        <title>Ignatzschineria dubaiensis sp. nov., isolated from necrotic foot tissues of dromedaries (Camelus dromedarius) and associated maggots in Dubai, United Arab Emirates.</title>
        <authorList>
            <person name="Tsang C.C."/>
            <person name="Tang J.Y.M."/>
            <person name="Fong J.Y.H."/>
            <person name="Kinne J."/>
            <person name="Lee H.H."/>
            <person name="Joseph M."/>
            <person name="Jose S."/>
            <person name="Schuster R.K."/>
            <person name="Tang Y."/>
            <person name="Sivakumar S."/>
            <person name="Chen J.H.K."/>
            <person name="Teng J.L.L."/>
            <person name="Lau S.K.P."/>
            <person name="Wernery U."/>
            <person name="Woo P.C.Y."/>
        </authorList>
    </citation>
    <scope>NUCLEOTIDE SEQUENCE [LARGE SCALE GENOMIC DNA]</scope>
    <source>
        <strain evidence="6">UAE-HKU57</strain>
        <strain evidence="7">UAE-HKU58</strain>
    </source>
</reference>
<dbReference type="SUPFAM" id="SSF52540">
    <property type="entry name" value="P-loop containing nucleoside triphosphate hydrolases"/>
    <property type="match status" value="1"/>
</dbReference>
<evidence type="ECO:0000313" key="6">
    <source>
        <dbReference type="Proteomes" id="UP000245059"/>
    </source>
</evidence>
<dbReference type="OrthoDB" id="9811073at2"/>
<dbReference type="GO" id="GO:0009360">
    <property type="term" value="C:DNA polymerase III complex"/>
    <property type="evidence" value="ECO:0007669"/>
    <property type="project" value="TreeGrafter"/>
</dbReference>
<keyword evidence="2" id="KW-0808">Transferase</keyword>
<evidence type="ECO:0000256" key="3">
    <source>
        <dbReference type="ARBA" id="ARBA00049244"/>
    </source>
</evidence>